<name>A0ABW8AQI7_9ACTN</name>
<evidence type="ECO:0000256" key="1">
    <source>
        <dbReference type="ARBA" id="ARBA00022729"/>
    </source>
</evidence>
<dbReference type="InterPro" id="IPR013517">
    <property type="entry name" value="FG-GAP"/>
</dbReference>
<evidence type="ECO:0000256" key="2">
    <source>
        <dbReference type="ARBA" id="ARBA00022737"/>
    </source>
</evidence>
<evidence type="ECO:0008006" key="7">
    <source>
        <dbReference type="Google" id="ProtNLM"/>
    </source>
</evidence>
<feature type="signal peptide" evidence="4">
    <location>
        <begin position="1"/>
        <end position="25"/>
    </location>
</feature>
<dbReference type="PROSITE" id="PS51470">
    <property type="entry name" value="FG_GAP"/>
    <property type="match status" value="1"/>
</dbReference>
<sequence>MRRGLIAAVVLAVAALGSTEAPVLAADGDDPAPATGLARAIVVGSPFGGGSDGRVDVFRPDGTSELLTTNSLGFTTGRAGTEFGDAVAVGDLDSDGLDDLVVGAWFANNYGGRTWILFNSPTGYAAGKHVELTPNRIGGDYFGAAVAITSRSGGRKDVWVGAPGRTVSGVPAAGVVWRFTVSSSGSVGTPKAVSQNTSGVPGSAEPGDWFGSVLAPASEGVVVGVPDEAIGKHTDAGMVEWIWQGGRGLEGIGLSQDSPGVPGVAETGDMFGWSVSAGGEVVGAPWEDVGSTKDAGGVQTFRISGTGESRAVAAGPALSQNSAGVPGTAEKGDLFGYAVTTGVFECPGVRSMAVGSPYETLGGSWAYGGTVAVTTLPGEQGTCPTRSLAQEAGLPGSIGAGNEQTGRSLGTVARADVAGTDQLLIGAPGEQMGNANEAGIVIGWTPGASGFAFGRIGLDGEFDHFGSVL</sequence>
<evidence type="ECO:0000256" key="3">
    <source>
        <dbReference type="ARBA" id="ARBA00023180"/>
    </source>
</evidence>
<evidence type="ECO:0000313" key="6">
    <source>
        <dbReference type="Proteomes" id="UP001612915"/>
    </source>
</evidence>
<accession>A0ABW8AQI7</accession>
<dbReference type="RefSeq" id="WP_398282529.1">
    <property type="nucleotide sequence ID" value="NZ_JBITLV010000005.1"/>
</dbReference>
<dbReference type="Proteomes" id="UP001612915">
    <property type="component" value="Unassembled WGS sequence"/>
</dbReference>
<feature type="chain" id="PRO_5046638161" description="FG-GAP repeat protein" evidence="4">
    <location>
        <begin position="26"/>
        <end position="469"/>
    </location>
</feature>
<dbReference type="Gene3D" id="2.130.10.130">
    <property type="entry name" value="Integrin alpha, N-terminal"/>
    <property type="match status" value="3"/>
</dbReference>
<evidence type="ECO:0000313" key="5">
    <source>
        <dbReference type="EMBL" id="MFI7588634.1"/>
    </source>
</evidence>
<reference evidence="5 6" key="1">
    <citation type="submission" date="2024-10" db="EMBL/GenBank/DDBJ databases">
        <title>The Natural Products Discovery Center: Release of the First 8490 Sequenced Strains for Exploring Actinobacteria Biosynthetic Diversity.</title>
        <authorList>
            <person name="Kalkreuter E."/>
            <person name="Kautsar S.A."/>
            <person name="Yang D."/>
            <person name="Bader C.D."/>
            <person name="Teijaro C.N."/>
            <person name="Fluegel L."/>
            <person name="Davis C.M."/>
            <person name="Simpson J.R."/>
            <person name="Lauterbach L."/>
            <person name="Steele A.D."/>
            <person name="Gui C."/>
            <person name="Meng S."/>
            <person name="Li G."/>
            <person name="Viehrig K."/>
            <person name="Ye F."/>
            <person name="Su P."/>
            <person name="Kiefer A.F."/>
            <person name="Nichols A."/>
            <person name="Cepeda A.J."/>
            <person name="Yan W."/>
            <person name="Fan B."/>
            <person name="Jiang Y."/>
            <person name="Adhikari A."/>
            <person name="Zheng C.-J."/>
            <person name="Schuster L."/>
            <person name="Cowan T.M."/>
            <person name="Smanski M.J."/>
            <person name="Chevrette M.G."/>
            <person name="De Carvalho L.P.S."/>
            <person name="Shen B."/>
        </authorList>
    </citation>
    <scope>NUCLEOTIDE SEQUENCE [LARGE SCALE GENOMIC DNA]</scope>
    <source>
        <strain evidence="5 6">NPDC049639</strain>
    </source>
</reference>
<keyword evidence="3" id="KW-0325">Glycoprotein</keyword>
<dbReference type="InterPro" id="IPR028994">
    <property type="entry name" value="Integrin_alpha_N"/>
</dbReference>
<keyword evidence="2" id="KW-0677">Repeat</keyword>
<keyword evidence="6" id="KW-1185">Reference proteome</keyword>
<organism evidence="5 6">
    <name type="scientific">Spongisporangium articulatum</name>
    <dbReference type="NCBI Taxonomy" id="3362603"/>
    <lineage>
        <taxon>Bacteria</taxon>
        <taxon>Bacillati</taxon>
        <taxon>Actinomycetota</taxon>
        <taxon>Actinomycetes</taxon>
        <taxon>Kineosporiales</taxon>
        <taxon>Kineosporiaceae</taxon>
        <taxon>Spongisporangium</taxon>
    </lineage>
</organism>
<gene>
    <name evidence="5" type="ORF">ACIB24_16305</name>
</gene>
<comment type="caution">
    <text evidence="5">The sequence shown here is derived from an EMBL/GenBank/DDBJ whole genome shotgun (WGS) entry which is preliminary data.</text>
</comment>
<dbReference type="SMART" id="SM00191">
    <property type="entry name" value="Int_alpha"/>
    <property type="match status" value="3"/>
</dbReference>
<dbReference type="InterPro" id="IPR013519">
    <property type="entry name" value="Int_alpha_beta-p"/>
</dbReference>
<evidence type="ECO:0000256" key="4">
    <source>
        <dbReference type="SAM" id="SignalP"/>
    </source>
</evidence>
<keyword evidence="1 4" id="KW-0732">Signal</keyword>
<dbReference type="SUPFAM" id="SSF69318">
    <property type="entry name" value="Integrin alpha N-terminal domain"/>
    <property type="match status" value="1"/>
</dbReference>
<dbReference type="Pfam" id="PF01839">
    <property type="entry name" value="FG-GAP"/>
    <property type="match status" value="1"/>
</dbReference>
<protein>
    <recommendedName>
        <fullName evidence="7">FG-GAP repeat protein</fullName>
    </recommendedName>
</protein>
<proteinExistence type="predicted"/>
<dbReference type="EMBL" id="JBITLV010000005">
    <property type="protein sequence ID" value="MFI7588634.1"/>
    <property type="molecule type" value="Genomic_DNA"/>
</dbReference>